<proteinExistence type="predicted"/>
<evidence type="ECO:0000313" key="4">
    <source>
        <dbReference type="Proteomes" id="UP001549036"/>
    </source>
</evidence>
<gene>
    <name evidence="3" type="ORF">ABID26_001122</name>
</gene>
<evidence type="ECO:0008006" key="5">
    <source>
        <dbReference type="Google" id="ProtNLM"/>
    </source>
</evidence>
<evidence type="ECO:0000313" key="3">
    <source>
        <dbReference type="EMBL" id="MET3591738.1"/>
    </source>
</evidence>
<accession>A0ABV2HMU2</accession>
<dbReference type="InterPro" id="IPR046741">
    <property type="entry name" value="DUF6791"/>
</dbReference>
<dbReference type="RefSeq" id="WP_354414268.1">
    <property type="nucleotide sequence ID" value="NZ_JBEPLM010000002.1"/>
</dbReference>
<dbReference type="CDD" id="cd01483">
    <property type="entry name" value="E1_enzyme_family"/>
    <property type="match status" value="1"/>
</dbReference>
<keyword evidence="4" id="KW-1185">Reference proteome</keyword>
<reference evidence="3 4" key="1">
    <citation type="submission" date="2024-06" db="EMBL/GenBank/DDBJ databases">
        <title>Genomic Encyclopedia of Type Strains, Phase IV (KMG-IV): sequencing the most valuable type-strain genomes for metagenomic binning, comparative biology and taxonomic classification.</title>
        <authorList>
            <person name="Goeker M."/>
        </authorList>
    </citation>
    <scope>NUCLEOTIDE SEQUENCE [LARGE SCALE GENOMIC DNA]</scope>
    <source>
        <strain evidence="3 4">DSM 29846</strain>
    </source>
</reference>
<feature type="domain" description="THIF-type NAD/FAD binding fold" evidence="1">
    <location>
        <begin position="179"/>
        <end position="297"/>
    </location>
</feature>
<dbReference type="NCBIfam" id="NF004803">
    <property type="entry name" value="PRK06153.1-2"/>
    <property type="match status" value="1"/>
</dbReference>
<organism evidence="3 4">
    <name type="scientific">Mesorhizobium shonense</name>
    <dbReference type="NCBI Taxonomy" id="1209948"/>
    <lineage>
        <taxon>Bacteria</taxon>
        <taxon>Pseudomonadati</taxon>
        <taxon>Pseudomonadota</taxon>
        <taxon>Alphaproteobacteria</taxon>
        <taxon>Hyphomicrobiales</taxon>
        <taxon>Phyllobacteriaceae</taxon>
        <taxon>Mesorhizobium</taxon>
    </lineage>
</organism>
<dbReference type="Pfam" id="PF20590">
    <property type="entry name" value="DUF6791"/>
    <property type="match status" value="1"/>
</dbReference>
<dbReference type="Proteomes" id="UP001549036">
    <property type="component" value="Unassembled WGS sequence"/>
</dbReference>
<sequence>MFFQLASHNPDIQKLIDRGYALRLDSNYLVARDIAYLDAEGGLCWGAIVSIIKDIDGTRVRPEDHQVFFAGGVPHGLDGKPIPMLGGGAATVTLAKNDVVVQRSFSNKPPGGLPDFFVKFEHYLSILSGPAIHKYPDANPFTFNVDEDAGPESVFHFRDTLTSRALIGDLAAKFATEITAIIGLGGTGAYVLDYLVKTNVLEIRGYDPKPFHVHNAFRSPGRLLAEELGKSKAEVYQARYENFRKGLRLETKAIDSGCEVDFAGVTFAFVCVDSGTARAEIFDLLIRLGIPFVDVGMGLVRQNGALAGMIRTTLLKPENASEIRAKGLVPLTDPPGNEYRTNIQIAELNALNASMAMLAYKQHCGFYAQALPAYHLLMNTALPRLFVEPEA</sequence>
<dbReference type="EMBL" id="JBEPLM010000002">
    <property type="protein sequence ID" value="MET3591738.1"/>
    <property type="molecule type" value="Genomic_DNA"/>
</dbReference>
<dbReference type="InterPro" id="IPR035985">
    <property type="entry name" value="Ubiquitin-activating_enz"/>
</dbReference>
<dbReference type="Gene3D" id="3.40.50.720">
    <property type="entry name" value="NAD(P)-binding Rossmann-like Domain"/>
    <property type="match status" value="1"/>
</dbReference>
<dbReference type="InterPro" id="IPR000594">
    <property type="entry name" value="ThiF_NAD_FAD-bd"/>
</dbReference>
<comment type="caution">
    <text evidence="3">The sequence shown here is derived from an EMBL/GenBank/DDBJ whole genome shotgun (WGS) entry which is preliminary data.</text>
</comment>
<dbReference type="Pfam" id="PF00899">
    <property type="entry name" value="ThiF"/>
    <property type="match status" value="1"/>
</dbReference>
<evidence type="ECO:0000259" key="2">
    <source>
        <dbReference type="Pfam" id="PF20590"/>
    </source>
</evidence>
<protein>
    <recommendedName>
        <fullName evidence="5">ThiF family adenylyltransferase</fullName>
    </recommendedName>
</protein>
<evidence type="ECO:0000259" key="1">
    <source>
        <dbReference type="Pfam" id="PF00899"/>
    </source>
</evidence>
<feature type="domain" description="DUF6791" evidence="2">
    <location>
        <begin position="10"/>
        <end position="160"/>
    </location>
</feature>
<name>A0ABV2HMU2_9HYPH</name>
<dbReference type="SUPFAM" id="SSF69572">
    <property type="entry name" value="Activating enzymes of the ubiquitin-like proteins"/>
    <property type="match status" value="1"/>
</dbReference>